<dbReference type="PROSITE" id="PS01069">
    <property type="entry name" value="DAGK_PROKAR"/>
    <property type="match status" value="1"/>
</dbReference>
<evidence type="ECO:0000256" key="22">
    <source>
        <dbReference type="SAM" id="Phobius"/>
    </source>
</evidence>
<evidence type="ECO:0000256" key="9">
    <source>
        <dbReference type="ARBA" id="ARBA00022679"/>
    </source>
</evidence>
<keyword evidence="7" id="KW-0444">Lipid biosynthesis</keyword>
<comment type="cofactor">
    <cofactor evidence="1">
        <name>Mg(2+)</name>
        <dbReference type="ChEBI" id="CHEBI:18420"/>
    </cofactor>
</comment>
<evidence type="ECO:0000256" key="14">
    <source>
        <dbReference type="ARBA" id="ARBA00022840"/>
    </source>
</evidence>
<evidence type="ECO:0000256" key="7">
    <source>
        <dbReference type="ARBA" id="ARBA00022516"/>
    </source>
</evidence>
<keyword evidence="14" id="KW-0067">ATP-binding</keyword>
<dbReference type="GO" id="GO:0004143">
    <property type="term" value="F:ATP-dependent diacylglycerol kinase activity"/>
    <property type="evidence" value="ECO:0007669"/>
    <property type="project" value="UniProtKB-EC"/>
</dbReference>
<dbReference type="InterPro" id="IPR036945">
    <property type="entry name" value="DAGK_sf"/>
</dbReference>
<evidence type="ECO:0000256" key="2">
    <source>
        <dbReference type="ARBA" id="ARBA00004429"/>
    </source>
</evidence>
<feature type="transmembrane region" description="Helical" evidence="22">
    <location>
        <begin position="61"/>
        <end position="80"/>
    </location>
</feature>
<organism evidence="23">
    <name type="scientific">mine drainage metagenome</name>
    <dbReference type="NCBI Taxonomy" id="410659"/>
    <lineage>
        <taxon>unclassified sequences</taxon>
        <taxon>metagenomes</taxon>
        <taxon>ecological metagenomes</taxon>
    </lineage>
</organism>
<keyword evidence="16 22" id="KW-1133">Transmembrane helix</keyword>
<evidence type="ECO:0000256" key="4">
    <source>
        <dbReference type="ARBA" id="ARBA00012133"/>
    </source>
</evidence>
<keyword evidence="8" id="KW-0997">Cell inner membrane</keyword>
<evidence type="ECO:0000256" key="6">
    <source>
        <dbReference type="ARBA" id="ARBA00022475"/>
    </source>
</evidence>
<keyword evidence="11" id="KW-0479">Metal-binding</keyword>
<name>E6QU24_9ZZZZ</name>
<dbReference type="PANTHER" id="PTHR34299">
    <property type="entry name" value="DIACYLGLYCEROL KINASE"/>
    <property type="match status" value="1"/>
</dbReference>
<keyword evidence="19" id="KW-0594">Phospholipid biosynthesis</keyword>
<evidence type="ECO:0000256" key="15">
    <source>
        <dbReference type="ARBA" id="ARBA00022842"/>
    </source>
</evidence>
<evidence type="ECO:0000256" key="11">
    <source>
        <dbReference type="ARBA" id="ARBA00022723"/>
    </source>
</evidence>
<keyword evidence="10 22" id="KW-0812">Transmembrane</keyword>
<dbReference type="GO" id="GO:0005524">
    <property type="term" value="F:ATP binding"/>
    <property type="evidence" value="ECO:0007669"/>
    <property type="project" value="UniProtKB-KW"/>
</dbReference>
<evidence type="ECO:0000256" key="18">
    <source>
        <dbReference type="ARBA" id="ARBA00023136"/>
    </source>
</evidence>
<dbReference type="EC" id="2.7.1.107" evidence="4"/>
<gene>
    <name evidence="23" type="primary">dgkA</name>
    <name evidence="23" type="ORF">CARN7_1541</name>
</gene>
<dbReference type="GO" id="GO:0046872">
    <property type="term" value="F:metal ion binding"/>
    <property type="evidence" value="ECO:0007669"/>
    <property type="project" value="UniProtKB-KW"/>
</dbReference>
<dbReference type="GO" id="GO:0006654">
    <property type="term" value="P:phosphatidic acid biosynthetic process"/>
    <property type="evidence" value="ECO:0007669"/>
    <property type="project" value="InterPro"/>
</dbReference>
<evidence type="ECO:0000256" key="17">
    <source>
        <dbReference type="ARBA" id="ARBA00023098"/>
    </source>
</evidence>
<dbReference type="CDD" id="cd14264">
    <property type="entry name" value="DAGK_IM"/>
    <property type="match status" value="1"/>
</dbReference>
<dbReference type="PANTHER" id="PTHR34299:SF1">
    <property type="entry name" value="DIACYLGLYCEROL KINASE"/>
    <property type="match status" value="1"/>
</dbReference>
<dbReference type="InterPro" id="IPR000829">
    <property type="entry name" value="DAGK"/>
</dbReference>
<evidence type="ECO:0000256" key="21">
    <source>
        <dbReference type="ARBA" id="ARBA00031546"/>
    </source>
</evidence>
<keyword evidence="17" id="KW-0443">Lipid metabolism</keyword>
<evidence type="ECO:0000313" key="23">
    <source>
        <dbReference type="EMBL" id="CBI10746.1"/>
    </source>
</evidence>
<dbReference type="Gene3D" id="1.10.287.3610">
    <property type="match status" value="1"/>
</dbReference>
<sequence>MQESPYKGKTGVKRVFNALMYSLDGMKAALQYEDAFRQEMLLSVILIPLALYLERNAVERVLMIASVLFVLVVELLNSAVEAAVDRISLEHHHLIKRAKDMGSAAVLISLLNVLVVWGLILLGG</sequence>
<dbReference type="AlphaFoldDB" id="E6QU24"/>
<dbReference type="GO" id="GO:0005886">
    <property type="term" value="C:plasma membrane"/>
    <property type="evidence" value="ECO:0007669"/>
    <property type="project" value="UniProtKB-SubCell"/>
</dbReference>
<protein>
    <recommendedName>
        <fullName evidence="5">Diacylglycerol kinase</fullName>
        <ecNumber evidence="4">2.7.1.107</ecNumber>
    </recommendedName>
    <alternativeName>
        <fullName evidence="21">Diglyceride kinase</fullName>
    </alternativeName>
</protein>
<keyword evidence="15" id="KW-0460">Magnesium</keyword>
<accession>E6QU24</accession>
<evidence type="ECO:0000256" key="10">
    <source>
        <dbReference type="ARBA" id="ARBA00022692"/>
    </source>
</evidence>
<dbReference type="Pfam" id="PF01219">
    <property type="entry name" value="DAGK_prokar"/>
    <property type="match status" value="1"/>
</dbReference>
<comment type="caution">
    <text evidence="23">The sequence shown here is derived from an EMBL/GenBank/DDBJ whole genome shotgun (WGS) entry which is preliminary data.</text>
</comment>
<evidence type="ECO:0000256" key="3">
    <source>
        <dbReference type="ARBA" id="ARBA00005967"/>
    </source>
</evidence>
<proteinExistence type="inferred from homology"/>
<evidence type="ECO:0000256" key="20">
    <source>
        <dbReference type="ARBA" id="ARBA00023264"/>
    </source>
</evidence>
<evidence type="ECO:0000256" key="19">
    <source>
        <dbReference type="ARBA" id="ARBA00023209"/>
    </source>
</evidence>
<keyword evidence="18 22" id="KW-0472">Membrane</keyword>
<keyword evidence="6" id="KW-1003">Cell membrane</keyword>
<keyword evidence="9 23" id="KW-0808">Transferase</keyword>
<dbReference type="InterPro" id="IPR033718">
    <property type="entry name" value="DAGK_prok"/>
</dbReference>
<keyword evidence="20" id="KW-1208">Phospholipid metabolism</keyword>
<evidence type="ECO:0000256" key="1">
    <source>
        <dbReference type="ARBA" id="ARBA00001946"/>
    </source>
</evidence>
<keyword evidence="13 23" id="KW-0418">Kinase</keyword>
<evidence type="ECO:0000256" key="13">
    <source>
        <dbReference type="ARBA" id="ARBA00022777"/>
    </source>
</evidence>
<feature type="transmembrane region" description="Helical" evidence="22">
    <location>
        <begin position="101"/>
        <end position="122"/>
    </location>
</feature>
<comment type="subcellular location">
    <subcellularLocation>
        <location evidence="2">Cell inner membrane</location>
        <topology evidence="2">Multi-pass membrane protein</topology>
    </subcellularLocation>
</comment>
<evidence type="ECO:0000256" key="12">
    <source>
        <dbReference type="ARBA" id="ARBA00022741"/>
    </source>
</evidence>
<evidence type="ECO:0000256" key="16">
    <source>
        <dbReference type="ARBA" id="ARBA00022989"/>
    </source>
</evidence>
<evidence type="ECO:0000256" key="8">
    <source>
        <dbReference type="ARBA" id="ARBA00022519"/>
    </source>
</evidence>
<keyword evidence="12" id="KW-0547">Nucleotide-binding</keyword>
<dbReference type="EMBL" id="CABR01000102">
    <property type="protein sequence ID" value="CBI10746.1"/>
    <property type="molecule type" value="Genomic_DNA"/>
</dbReference>
<reference evidence="23" key="1">
    <citation type="submission" date="2009-10" db="EMBL/GenBank/DDBJ databases">
        <title>Diversity of trophic interactions inside an arsenic-rich microbial ecosystem.</title>
        <authorList>
            <person name="Bertin P.N."/>
            <person name="Heinrich-Salmeron A."/>
            <person name="Pelletier E."/>
            <person name="Goulhen-Chollet F."/>
            <person name="Arsene-Ploetze F."/>
            <person name="Gallien S."/>
            <person name="Calteau A."/>
            <person name="Vallenet D."/>
            <person name="Casiot C."/>
            <person name="Chane-Woon-Ming B."/>
            <person name="Giloteaux L."/>
            <person name="Barakat M."/>
            <person name="Bonnefoy V."/>
            <person name="Bruneel O."/>
            <person name="Chandler M."/>
            <person name="Cleiss J."/>
            <person name="Duran R."/>
            <person name="Elbaz-Poulichet F."/>
            <person name="Fonknechten N."/>
            <person name="Lauga B."/>
            <person name="Mornico D."/>
            <person name="Ortet P."/>
            <person name="Schaeffer C."/>
            <person name="Siguier P."/>
            <person name="Alexander Thil Smith A."/>
            <person name="Van Dorsselaer A."/>
            <person name="Weissenbach J."/>
            <person name="Medigue C."/>
            <person name="Le Paslier D."/>
        </authorList>
    </citation>
    <scope>NUCLEOTIDE SEQUENCE</scope>
</reference>
<comment type="similarity">
    <text evidence="3">Belongs to the bacterial diacylglycerol kinase family.</text>
</comment>
<evidence type="ECO:0000256" key="5">
    <source>
        <dbReference type="ARBA" id="ARBA00017575"/>
    </source>
</evidence>